<evidence type="ECO:0000313" key="2">
    <source>
        <dbReference type="Proteomes" id="UP000479710"/>
    </source>
</evidence>
<dbReference type="AlphaFoldDB" id="A0A6G1EF01"/>
<comment type="caution">
    <text evidence="1">The sequence shown here is derived from an EMBL/GenBank/DDBJ whole genome shotgun (WGS) entry which is preliminary data.</text>
</comment>
<dbReference type="Proteomes" id="UP000479710">
    <property type="component" value="Unassembled WGS sequence"/>
</dbReference>
<gene>
    <name evidence="1" type="ORF">E2562_002202</name>
</gene>
<name>A0A6G1EF01_9ORYZ</name>
<reference evidence="1 2" key="1">
    <citation type="submission" date="2019-11" db="EMBL/GenBank/DDBJ databases">
        <title>Whole genome sequence of Oryza granulata.</title>
        <authorList>
            <person name="Li W."/>
        </authorList>
    </citation>
    <scope>NUCLEOTIDE SEQUENCE [LARGE SCALE GENOMIC DNA]</scope>
    <source>
        <strain evidence="2">cv. Menghai</strain>
        <tissue evidence="1">Leaf</tissue>
    </source>
</reference>
<keyword evidence="2" id="KW-1185">Reference proteome</keyword>
<protein>
    <submittedName>
        <fullName evidence="1">Uncharacterized protein</fullName>
    </submittedName>
</protein>
<accession>A0A6G1EF01</accession>
<sequence length="69" mass="7653">MGASGRIGLWSGPKPHVEHTSIVDHMVIYMGHIMLLSEGSPSELFRAIQGEWMCWQEAGCLGWLFPVAI</sequence>
<organism evidence="1 2">
    <name type="scientific">Oryza meyeriana var. granulata</name>
    <dbReference type="NCBI Taxonomy" id="110450"/>
    <lineage>
        <taxon>Eukaryota</taxon>
        <taxon>Viridiplantae</taxon>
        <taxon>Streptophyta</taxon>
        <taxon>Embryophyta</taxon>
        <taxon>Tracheophyta</taxon>
        <taxon>Spermatophyta</taxon>
        <taxon>Magnoliopsida</taxon>
        <taxon>Liliopsida</taxon>
        <taxon>Poales</taxon>
        <taxon>Poaceae</taxon>
        <taxon>BOP clade</taxon>
        <taxon>Oryzoideae</taxon>
        <taxon>Oryzeae</taxon>
        <taxon>Oryzinae</taxon>
        <taxon>Oryza</taxon>
        <taxon>Oryza meyeriana</taxon>
    </lineage>
</organism>
<dbReference type="EMBL" id="SPHZ02000003">
    <property type="protein sequence ID" value="KAF0922992.1"/>
    <property type="molecule type" value="Genomic_DNA"/>
</dbReference>
<proteinExistence type="predicted"/>
<evidence type="ECO:0000313" key="1">
    <source>
        <dbReference type="EMBL" id="KAF0922992.1"/>
    </source>
</evidence>